<dbReference type="Gene3D" id="1.20.1250.20">
    <property type="entry name" value="MFS general substrate transporter like domains"/>
    <property type="match status" value="2"/>
</dbReference>
<dbReference type="EMBL" id="CAXLJM020000046">
    <property type="protein sequence ID" value="CAL8110738.1"/>
    <property type="molecule type" value="Genomic_DNA"/>
</dbReference>
<keyword evidence="2" id="KW-0812">Transmembrane</keyword>
<dbReference type="Proteomes" id="UP001642540">
    <property type="component" value="Unassembled WGS sequence"/>
</dbReference>
<dbReference type="InterPro" id="IPR011701">
    <property type="entry name" value="MFS"/>
</dbReference>
<evidence type="ECO:0000256" key="1">
    <source>
        <dbReference type="SAM" id="MobiDB-lite"/>
    </source>
</evidence>
<feature type="compositionally biased region" description="Polar residues" evidence="1">
    <location>
        <begin position="555"/>
        <end position="566"/>
    </location>
</feature>
<feature type="transmembrane region" description="Helical" evidence="2">
    <location>
        <begin position="711"/>
        <end position="734"/>
    </location>
</feature>
<feature type="compositionally biased region" description="Acidic residues" evidence="1">
    <location>
        <begin position="266"/>
        <end position="276"/>
    </location>
</feature>
<feature type="transmembrane region" description="Helical" evidence="2">
    <location>
        <begin position="777"/>
        <end position="796"/>
    </location>
</feature>
<proteinExistence type="predicted"/>
<feature type="transmembrane region" description="Helical" evidence="2">
    <location>
        <begin position="149"/>
        <end position="167"/>
    </location>
</feature>
<feature type="compositionally biased region" description="Polar residues" evidence="1">
    <location>
        <begin position="431"/>
        <end position="441"/>
    </location>
</feature>
<feature type="transmembrane region" description="Helical" evidence="2">
    <location>
        <begin position="80"/>
        <end position="100"/>
    </location>
</feature>
<feature type="compositionally biased region" description="Basic and acidic residues" evidence="1">
    <location>
        <begin position="930"/>
        <end position="940"/>
    </location>
</feature>
<feature type="transmembrane region" description="Helical" evidence="2">
    <location>
        <begin position="120"/>
        <end position="142"/>
    </location>
</feature>
<dbReference type="InterPro" id="IPR036259">
    <property type="entry name" value="MFS_trans_sf"/>
</dbReference>
<feature type="transmembrane region" description="Helical" evidence="2">
    <location>
        <begin position="869"/>
        <end position="891"/>
    </location>
</feature>
<feature type="transmembrane region" description="Helical" evidence="2">
    <location>
        <begin position="839"/>
        <end position="857"/>
    </location>
</feature>
<dbReference type="Pfam" id="PF07690">
    <property type="entry name" value="MFS_1"/>
    <property type="match status" value="2"/>
</dbReference>
<name>A0ABP1QS10_9HEXA</name>
<feature type="compositionally biased region" description="Basic and acidic residues" evidence="1">
    <location>
        <begin position="376"/>
        <end position="391"/>
    </location>
</feature>
<feature type="compositionally biased region" description="Polar residues" evidence="1">
    <location>
        <begin position="362"/>
        <end position="374"/>
    </location>
</feature>
<feature type="region of interest" description="Disordered" evidence="1">
    <location>
        <begin position="266"/>
        <end position="286"/>
    </location>
</feature>
<dbReference type="PANTHER" id="PTHR11360:SF286">
    <property type="entry name" value="GH22266P"/>
    <property type="match status" value="1"/>
</dbReference>
<dbReference type="SUPFAM" id="SSF103473">
    <property type="entry name" value="MFS general substrate transporter"/>
    <property type="match status" value="2"/>
</dbReference>
<protein>
    <recommendedName>
        <fullName evidence="5">Monocarboxylate transporter 12</fullName>
    </recommendedName>
</protein>
<evidence type="ECO:0008006" key="5">
    <source>
        <dbReference type="Google" id="ProtNLM"/>
    </source>
</evidence>
<accession>A0ABP1QS10</accession>
<feature type="transmembrane region" description="Helical" evidence="2">
    <location>
        <begin position="207"/>
        <end position="232"/>
    </location>
</feature>
<organism evidence="3 4">
    <name type="scientific">Orchesella dallaii</name>
    <dbReference type="NCBI Taxonomy" id="48710"/>
    <lineage>
        <taxon>Eukaryota</taxon>
        <taxon>Metazoa</taxon>
        <taxon>Ecdysozoa</taxon>
        <taxon>Arthropoda</taxon>
        <taxon>Hexapoda</taxon>
        <taxon>Collembola</taxon>
        <taxon>Entomobryomorpha</taxon>
        <taxon>Entomobryoidea</taxon>
        <taxon>Orchesellidae</taxon>
        <taxon>Orchesellinae</taxon>
        <taxon>Orchesella</taxon>
    </lineage>
</organism>
<dbReference type="InterPro" id="IPR050327">
    <property type="entry name" value="Proton-linked_MCT"/>
</dbReference>
<feature type="transmembrane region" description="Helical" evidence="2">
    <location>
        <begin position="802"/>
        <end position="827"/>
    </location>
</feature>
<feature type="region of interest" description="Disordered" evidence="1">
    <location>
        <begin position="901"/>
        <end position="940"/>
    </location>
</feature>
<reference evidence="3 4" key="1">
    <citation type="submission" date="2024-08" db="EMBL/GenBank/DDBJ databases">
        <authorList>
            <person name="Cucini C."/>
            <person name="Frati F."/>
        </authorList>
    </citation>
    <scope>NUCLEOTIDE SEQUENCE [LARGE SCALE GENOMIC DNA]</scope>
</reference>
<feature type="transmembrane region" description="Helical" evidence="2">
    <location>
        <begin position="746"/>
        <end position="765"/>
    </location>
</feature>
<evidence type="ECO:0000256" key="2">
    <source>
        <dbReference type="SAM" id="Phobius"/>
    </source>
</evidence>
<feature type="transmembrane region" description="Helical" evidence="2">
    <location>
        <begin position="173"/>
        <end position="200"/>
    </location>
</feature>
<gene>
    <name evidence="3" type="ORF">ODALV1_LOCUS14422</name>
</gene>
<feature type="region of interest" description="Disordered" evidence="1">
    <location>
        <begin position="533"/>
        <end position="566"/>
    </location>
</feature>
<keyword evidence="4" id="KW-1185">Reference proteome</keyword>
<sequence>MSSLSSHPSRPIFITGCDDDDYTESENSGRWENDDQGIQMKGEKAPLSPVSEAQDEDDDDGLYMYDIRDAGVPAVPDGGYGWVIVFASFMCNLIVDGIAYTFGVFLPKIAESLGQGKGQVAWAGSLLCGVYLCVGPIVSALANKYGCRSVCIAGSFVGSAGFALSYLSPDLSILMLTYGVVGGVGFGLIYLPAVVCVGYYFESKRALATGIAVCGSGVGTFVFAPFASWLLSIMEWRSANLVFSALILSCGLFGTLMKPLEVQVEMDDDDDDEEDVERGGGGRSKPLLQRMAEDKRHYLERGSLAGSAYFMVQLPDGTMERRMKMPLNVDPGVHSSFHLDQLVSGGGMTPVPTMALLPTITEAKTTETGSTAGSDASREGSADPEKKKEEASSNNNTEDANPLPNIPEPIEEEKESDEADSPTDSTKDLPVSTSIPIPNKNNIRERRNSEGVQSSSPPSNQTTPVSSVKQDAAAAFLSKSPSKPTMPPRVGSTLGSQFGSKSVAASIPRNGSAPQFNYGRSIPKNTSVPFFDKQQASRKPSFRAVPLGTAPSKGSKANLQETQSRRGSITNTIKGSIASFMGSKIINTTTQDEDCNSLWSKQELSDGLIFSSSKKDTTTEPRHIIRPMSRKDIFYSGSIVNLPEYKSQMSINSYRQSVLNIPRISSGVELDGYGSPEKPKPSVCPCLGQGAGAFKSALAQLMDFSLLANPVFLFIAISNVFGMLGFYVPFVYLIDAAVLKGVDADSAAFLLSIIGVTNTIGRVVSGMVSDLPQVNSLFMNNVCILLSGVCVFVVPFCGSSYYAYVGVAIFFGLFVSAYISLTSIILVDLLGLENLTNAFGLLILFRGAAGIVGAPLAGAVFDNFKSYDVSFYLAGGFLLISAAISFMVPLVTRCAPEKPLLEPPSQPGGFLEDIPEAAESNTNSGDFEESEKYDQVESCL</sequence>
<feature type="region of interest" description="Disordered" evidence="1">
    <location>
        <begin position="1"/>
        <end position="57"/>
    </location>
</feature>
<feature type="region of interest" description="Disordered" evidence="1">
    <location>
        <begin position="362"/>
        <end position="490"/>
    </location>
</feature>
<keyword evidence="2" id="KW-0472">Membrane</keyword>
<comment type="caution">
    <text evidence="3">The sequence shown here is derived from an EMBL/GenBank/DDBJ whole genome shotgun (WGS) entry which is preliminary data.</text>
</comment>
<evidence type="ECO:0000313" key="4">
    <source>
        <dbReference type="Proteomes" id="UP001642540"/>
    </source>
</evidence>
<dbReference type="PANTHER" id="PTHR11360">
    <property type="entry name" value="MONOCARBOXYLATE TRANSPORTER"/>
    <property type="match status" value="1"/>
</dbReference>
<feature type="compositionally biased region" description="Acidic residues" evidence="1">
    <location>
        <begin position="409"/>
        <end position="421"/>
    </location>
</feature>
<feature type="compositionally biased region" description="Low complexity" evidence="1">
    <location>
        <begin position="452"/>
        <end position="468"/>
    </location>
</feature>
<keyword evidence="2" id="KW-1133">Transmembrane helix</keyword>
<evidence type="ECO:0000313" key="3">
    <source>
        <dbReference type="EMBL" id="CAL8110738.1"/>
    </source>
</evidence>